<accession>A0A9Q9EJZ4</accession>
<organism evidence="1 2">
    <name type="scientific">Septoria linicola</name>
    <dbReference type="NCBI Taxonomy" id="215465"/>
    <lineage>
        <taxon>Eukaryota</taxon>
        <taxon>Fungi</taxon>
        <taxon>Dikarya</taxon>
        <taxon>Ascomycota</taxon>
        <taxon>Pezizomycotina</taxon>
        <taxon>Dothideomycetes</taxon>
        <taxon>Dothideomycetidae</taxon>
        <taxon>Mycosphaerellales</taxon>
        <taxon>Mycosphaerellaceae</taxon>
        <taxon>Septoria</taxon>
    </lineage>
</organism>
<dbReference type="Proteomes" id="UP001056384">
    <property type="component" value="Chromosome 4"/>
</dbReference>
<name>A0A9Q9EJZ4_9PEZI</name>
<evidence type="ECO:0000313" key="2">
    <source>
        <dbReference type="Proteomes" id="UP001056384"/>
    </source>
</evidence>
<reference evidence="1" key="1">
    <citation type="submission" date="2022-06" db="EMBL/GenBank/DDBJ databases">
        <title>Complete genome sequences of two strains of the flax pathogen Septoria linicola.</title>
        <authorList>
            <person name="Lapalu N."/>
            <person name="Simon A."/>
            <person name="Demenou B."/>
            <person name="Paumier D."/>
            <person name="Guillot M.-P."/>
            <person name="Gout L."/>
            <person name="Valade R."/>
        </authorList>
    </citation>
    <scope>NUCLEOTIDE SEQUENCE</scope>
    <source>
        <strain evidence="1">SE15195</strain>
    </source>
</reference>
<evidence type="ECO:0000313" key="1">
    <source>
        <dbReference type="EMBL" id="USW52709.1"/>
    </source>
</evidence>
<proteinExistence type="predicted"/>
<gene>
    <name evidence="1" type="ORF">Slin15195_G060280</name>
</gene>
<sequence length="339" mass="37645">MLSLSLASVDTAIEDVDNQMLEAKPGTLSAWLDEMRSFIKDATAKLNNLNLIVKYFRAELEHHSQWLARFRSDVRADQVRDDHKASGTPHCEEHDELDQITGCQDPFCEDPKDWAKGCMAYLRLVCLHESSIQEETDWIPKEPPTVAGVRSPFRTREPQYTLVEFQQARLTGTRTKSINGCLDELTKEDSDLDKDVLRDMLGRYTFSKQPQSVGIDCDLLNGTNSSGTVHFGTILLTLEMLAHKPELQQRLTQDWMHSNGISGDIAQLAELLKGFPTSAGASKHGCLACSEVSKAAAQLGFLSDSTSQRASIAGDCSRYHAMALPPFTPKDVAKKFSPV</sequence>
<protein>
    <submittedName>
        <fullName evidence="1">Uncharacterized protein</fullName>
    </submittedName>
</protein>
<keyword evidence="2" id="KW-1185">Reference proteome</keyword>
<dbReference type="AlphaFoldDB" id="A0A9Q9EJZ4"/>
<dbReference type="EMBL" id="CP099421">
    <property type="protein sequence ID" value="USW52709.1"/>
    <property type="molecule type" value="Genomic_DNA"/>
</dbReference>